<proteinExistence type="predicted"/>
<organism evidence="1 2">
    <name type="scientific">Spirosoma pollinicola</name>
    <dbReference type="NCBI Taxonomy" id="2057025"/>
    <lineage>
        <taxon>Bacteria</taxon>
        <taxon>Pseudomonadati</taxon>
        <taxon>Bacteroidota</taxon>
        <taxon>Cytophagia</taxon>
        <taxon>Cytophagales</taxon>
        <taxon>Cytophagaceae</taxon>
        <taxon>Spirosoma</taxon>
    </lineage>
</organism>
<dbReference type="RefSeq" id="WP_100992933.1">
    <property type="nucleotide sequence ID" value="NZ_CP025096.1"/>
</dbReference>
<name>A0A2K8Z946_9BACT</name>
<sequence length="186" mass="18423">MLETLMNLVQQQSGQAVINNPAIPNSQNDSVMQTVAGSIMSGLGQQAQGGGLGNLLGMVVNGGGNVQGSPVTQGVQQHVEQSLMEKLGISPAVAMSVASAVVPMVLGKLMNKASDPNDSSVDGNSILGAATGQHGVDWMGMAGSAMADGKLDMNDLMRVAGQQTGSGGGGLLGGLGGMLGGMFGGK</sequence>
<dbReference type="AlphaFoldDB" id="A0A2K8Z946"/>
<evidence type="ECO:0008006" key="3">
    <source>
        <dbReference type="Google" id="ProtNLM"/>
    </source>
</evidence>
<accession>A0A2K8Z946</accession>
<keyword evidence="2" id="KW-1185">Reference proteome</keyword>
<dbReference type="Proteomes" id="UP000232883">
    <property type="component" value="Chromosome"/>
</dbReference>
<dbReference type="KEGG" id="spir:CWM47_33855"/>
<evidence type="ECO:0000313" key="1">
    <source>
        <dbReference type="EMBL" id="AUD06388.1"/>
    </source>
</evidence>
<protein>
    <recommendedName>
        <fullName evidence="3">DUF937 domain-containing protein</fullName>
    </recommendedName>
</protein>
<dbReference type="EMBL" id="CP025096">
    <property type="protein sequence ID" value="AUD06388.1"/>
    <property type="molecule type" value="Genomic_DNA"/>
</dbReference>
<reference evidence="1 2" key="1">
    <citation type="submission" date="2017-11" db="EMBL/GenBank/DDBJ databases">
        <title>Taxonomic description and genome sequences of Spirosoma HA7 sp. nov., isolated from pollen microhabitat of Corylus avellana.</title>
        <authorList>
            <person name="Ambika Manirajan B."/>
            <person name="Suarez C."/>
            <person name="Ratering S."/>
            <person name="Geissler-Plaum R."/>
            <person name="Cardinale M."/>
            <person name="Sylvia S."/>
        </authorList>
    </citation>
    <scope>NUCLEOTIDE SEQUENCE [LARGE SCALE GENOMIC DNA]</scope>
    <source>
        <strain evidence="1 2">HA7</strain>
    </source>
</reference>
<gene>
    <name evidence="1" type="ORF">CWM47_33855</name>
</gene>
<evidence type="ECO:0000313" key="2">
    <source>
        <dbReference type="Proteomes" id="UP000232883"/>
    </source>
</evidence>
<dbReference type="OrthoDB" id="982085at2"/>